<evidence type="ECO:0000256" key="1">
    <source>
        <dbReference type="ARBA" id="ARBA00002724"/>
    </source>
</evidence>
<feature type="binding site" evidence="13">
    <location>
        <begin position="253"/>
        <end position="259"/>
    </location>
    <ligand>
        <name>S-adenosyl-L-methionine</name>
        <dbReference type="ChEBI" id="CHEBI:59789"/>
    </ligand>
</feature>
<comment type="subcellular location">
    <subcellularLocation>
        <location evidence="2">Cytoplasm</location>
    </subcellularLocation>
</comment>
<dbReference type="Gene3D" id="1.10.940.10">
    <property type="entry name" value="NusB-like"/>
    <property type="match status" value="1"/>
</dbReference>
<evidence type="ECO:0000256" key="2">
    <source>
        <dbReference type="ARBA" id="ARBA00004496"/>
    </source>
</evidence>
<dbReference type="GO" id="GO:0008649">
    <property type="term" value="F:rRNA methyltransferase activity"/>
    <property type="evidence" value="ECO:0007669"/>
    <property type="project" value="InterPro"/>
</dbReference>
<dbReference type="PANTHER" id="PTHR22807">
    <property type="entry name" value="NOP2 YEAST -RELATED NOL1/NOP2/FMU SUN DOMAIN-CONTAINING"/>
    <property type="match status" value="1"/>
</dbReference>
<dbReference type="PRINTS" id="PR02008">
    <property type="entry name" value="RCMTFAMILY"/>
</dbReference>
<keyword evidence="5" id="KW-0698">rRNA processing</keyword>
<evidence type="ECO:0000256" key="8">
    <source>
        <dbReference type="ARBA" id="ARBA00022691"/>
    </source>
</evidence>
<organism evidence="15 16">
    <name type="scientific">Candidatus Nitrobium versatile</name>
    <dbReference type="NCBI Taxonomy" id="2884831"/>
    <lineage>
        <taxon>Bacteria</taxon>
        <taxon>Pseudomonadati</taxon>
        <taxon>Nitrospirota</taxon>
        <taxon>Nitrospiria</taxon>
        <taxon>Nitrospirales</taxon>
        <taxon>Nitrospiraceae</taxon>
        <taxon>Candidatus Nitrobium</taxon>
    </lineage>
</organism>
<dbReference type="Proteomes" id="UP000705867">
    <property type="component" value="Unassembled WGS sequence"/>
</dbReference>
<sequence>MSPTRERAVLALNKILVKSKKPKDALEELAPEGDRRERAFLMELVYGVLRYRDSLDWVLRDFIRKPSGLSPDTLNNLRLAVYQIQYLRVPDWAVVNEAVEVEKLYRGRASVVNAVLRNFLRKKDTLSPPPEDDPVFFISITTSHPRWLVKRWVKRFGYEEALRLARANNEIPPVTLRIDDGEDRERALRLLHAKGIPARLTRFSPSGIAVESPLSFEELRATLPFPFSIQDEASQLISYLLNPSPGQRVLDACAAPGGKSTHMAKMMRDSGEVVAVEAEAGRIRSIGENVSRLGLQSIRIIHGDAKDTEGIARAVCGRPAGEGCLFDRILLDAPCSSLGVIRRNPDIKYRHAAKDLLRLRENQGVLLRAVARLLAPGGIMVYSVCSTEPEEGEEVVRAFLHDNRNFSIIRSDYGFLEGFESEDAGQVFYRTFPHKHDMDGFFAARLKKNESEP</sequence>
<comment type="similarity">
    <text evidence="13">Belongs to the class I-like SAM-binding methyltransferase superfamily. RsmB/NOP family.</text>
</comment>
<dbReference type="Pfam" id="PF01189">
    <property type="entry name" value="Methyltr_RsmB-F"/>
    <property type="match status" value="1"/>
</dbReference>
<accession>A0A953J4F4</accession>
<gene>
    <name evidence="15" type="primary">rsmB</name>
    <name evidence="15" type="ORF">K8I29_07700</name>
</gene>
<dbReference type="NCBIfam" id="NF011494">
    <property type="entry name" value="PRK14902.1"/>
    <property type="match status" value="1"/>
</dbReference>
<dbReference type="Pfam" id="PF01029">
    <property type="entry name" value="NusB"/>
    <property type="match status" value="1"/>
</dbReference>
<evidence type="ECO:0000256" key="10">
    <source>
        <dbReference type="ARBA" id="ARBA00030399"/>
    </source>
</evidence>
<evidence type="ECO:0000256" key="11">
    <source>
        <dbReference type="ARBA" id="ARBA00031088"/>
    </source>
</evidence>
<dbReference type="NCBIfam" id="TIGR00563">
    <property type="entry name" value="rsmB"/>
    <property type="match status" value="1"/>
</dbReference>
<proteinExistence type="inferred from homology"/>
<feature type="binding site" evidence="13">
    <location>
        <position position="277"/>
    </location>
    <ligand>
        <name>S-adenosyl-L-methionine</name>
        <dbReference type="ChEBI" id="CHEBI:59789"/>
    </ligand>
</feature>
<reference evidence="15" key="2">
    <citation type="submission" date="2021-08" db="EMBL/GenBank/DDBJ databases">
        <authorList>
            <person name="Dalcin Martins P."/>
        </authorList>
    </citation>
    <scope>NUCLEOTIDE SEQUENCE</scope>
    <source>
        <strain evidence="15">MAG_39</strain>
    </source>
</reference>
<dbReference type="InterPro" id="IPR029063">
    <property type="entry name" value="SAM-dependent_MTases_sf"/>
</dbReference>
<dbReference type="InterPro" id="IPR006027">
    <property type="entry name" value="NusB_RsmB_TIM44"/>
</dbReference>
<name>A0A953J4F4_9BACT</name>
<keyword evidence="6 13" id="KW-0489">Methyltransferase</keyword>
<dbReference type="SUPFAM" id="SSF53335">
    <property type="entry name" value="S-adenosyl-L-methionine-dependent methyltransferases"/>
    <property type="match status" value="1"/>
</dbReference>
<keyword evidence="8 13" id="KW-0949">S-adenosyl-L-methionine</keyword>
<dbReference type="AlphaFoldDB" id="A0A953J4F4"/>
<dbReference type="InterPro" id="IPR054728">
    <property type="entry name" value="RsmB-like_ferredoxin"/>
</dbReference>
<evidence type="ECO:0000313" key="16">
    <source>
        <dbReference type="Proteomes" id="UP000705867"/>
    </source>
</evidence>
<dbReference type="InterPro" id="IPR001678">
    <property type="entry name" value="MeTrfase_RsmB-F_NOP2_dom"/>
</dbReference>
<dbReference type="GO" id="GO:0003723">
    <property type="term" value="F:RNA binding"/>
    <property type="evidence" value="ECO:0007669"/>
    <property type="project" value="UniProtKB-UniRule"/>
</dbReference>
<dbReference type="PROSITE" id="PS51686">
    <property type="entry name" value="SAM_MT_RSMB_NOP"/>
    <property type="match status" value="1"/>
</dbReference>
<reference evidence="15" key="1">
    <citation type="journal article" date="2021" name="bioRxiv">
        <title>Unraveling nitrogen, sulfur and carbon metabolic pathways and microbial community transcriptional responses to substrate deprivation and toxicity stresses in a bioreactor mimicking anoxic brackish coastal sediment conditions.</title>
        <authorList>
            <person name="Martins P.D."/>
            <person name="Echeveste M.J."/>
            <person name="Arshad A."/>
            <person name="Kurth J."/>
            <person name="Ouboter H."/>
            <person name="Jetten M.S.M."/>
            <person name="Welte C.U."/>
        </authorList>
    </citation>
    <scope>NUCLEOTIDE SEQUENCE</scope>
    <source>
        <strain evidence="15">MAG_39</strain>
    </source>
</reference>
<dbReference type="CDD" id="cd02440">
    <property type="entry name" value="AdoMet_MTases"/>
    <property type="match status" value="1"/>
</dbReference>
<evidence type="ECO:0000256" key="7">
    <source>
        <dbReference type="ARBA" id="ARBA00022679"/>
    </source>
</evidence>
<evidence type="ECO:0000256" key="13">
    <source>
        <dbReference type="PROSITE-ProRule" id="PRU01023"/>
    </source>
</evidence>
<evidence type="ECO:0000256" key="5">
    <source>
        <dbReference type="ARBA" id="ARBA00022552"/>
    </source>
</evidence>
<dbReference type="PANTHER" id="PTHR22807:SF61">
    <property type="entry name" value="NOL1_NOP2_SUN FAMILY PROTEIN _ ANTITERMINATION NUSB DOMAIN-CONTAINING PROTEIN"/>
    <property type="match status" value="1"/>
</dbReference>
<dbReference type="InterPro" id="IPR023267">
    <property type="entry name" value="RCMT"/>
</dbReference>
<comment type="catalytic activity">
    <reaction evidence="12">
        <text>cytidine(967) in 16S rRNA + S-adenosyl-L-methionine = 5-methylcytidine(967) in 16S rRNA + S-adenosyl-L-homocysteine + H(+)</text>
        <dbReference type="Rhea" id="RHEA:42748"/>
        <dbReference type="Rhea" id="RHEA-COMP:10219"/>
        <dbReference type="Rhea" id="RHEA-COMP:10220"/>
        <dbReference type="ChEBI" id="CHEBI:15378"/>
        <dbReference type="ChEBI" id="CHEBI:57856"/>
        <dbReference type="ChEBI" id="CHEBI:59789"/>
        <dbReference type="ChEBI" id="CHEBI:74483"/>
        <dbReference type="ChEBI" id="CHEBI:82748"/>
        <dbReference type="EC" id="2.1.1.176"/>
    </reaction>
</comment>
<evidence type="ECO:0000256" key="4">
    <source>
        <dbReference type="ARBA" id="ARBA00022490"/>
    </source>
</evidence>
<dbReference type="Pfam" id="PF22458">
    <property type="entry name" value="RsmF-B_ferredox"/>
    <property type="match status" value="1"/>
</dbReference>
<comment type="function">
    <text evidence="1">Specifically methylates the cytosine at position 967 (m5C967) of 16S rRNA.</text>
</comment>
<dbReference type="SUPFAM" id="SSF48013">
    <property type="entry name" value="NusB-like"/>
    <property type="match status" value="1"/>
</dbReference>
<keyword evidence="9 13" id="KW-0694">RNA-binding</keyword>
<keyword evidence="7 13" id="KW-0808">Transferase</keyword>
<dbReference type="InterPro" id="IPR049560">
    <property type="entry name" value="MeTrfase_RsmB-F_NOP2_cat"/>
</dbReference>
<dbReference type="EC" id="2.1.1.176" evidence="3"/>
<evidence type="ECO:0000256" key="12">
    <source>
        <dbReference type="ARBA" id="ARBA00047283"/>
    </source>
</evidence>
<dbReference type="EMBL" id="JAIOIV010000063">
    <property type="protein sequence ID" value="MBZ0156086.1"/>
    <property type="molecule type" value="Genomic_DNA"/>
</dbReference>
<feature type="binding site" evidence="13">
    <location>
        <position position="304"/>
    </location>
    <ligand>
        <name>S-adenosyl-L-methionine</name>
        <dbReference type="ChEBI" id="CHEBI:59789"/>
    </ligand>
</feature>
<dbReference type="InterPro" id="IPR035926">
    <property type="entry name" value="NusB-like_sf"/>
</dbReference>
<dbReference type="GO" id="GO:0005737">
    <property type="term" value="C:cytoplasm"/>
    <property type="evidence" value="ECO:0007669"/>
    <property type="project" value="UniProtKB-SubCell"/>
</dbReference>
<dbReference type="Gene3D" id="3.40.50.150">
    <property type="entry name" value="Vaccinia Virus protein VP39"/>
    <property type="match status" value="1"/>
</dbReference>
<feature type="binding site" evidence="13">
    <location>
        <position position="332"/>
    </location>
    <ligand>
        <name>S-adenosyl-L-methionine</name>
        <dbReference type="ChEBI" id="CHEBI:59789"/>
    </ligand>
</feature>
<dbReference type="GO" id="GO:0006355">
    <property type="term" value="P:regulation of DNA-templated transcription"/>
    <property type="evidence" value="ECO:0007669"/>
    <property type="project" value="InterPro"/>
</dbReference>
<evidence type="ECO:0000313" key="15">
    <source>
        <dbReference type="EMBL" id="MBZ0156086.1"/>
    </source>
</evidence>
<dbReference type="InterPro" id="IPR004573">
    <property type="entry name" value="rRNA_ssu_MeTfrase_B"/>
</dbReference>
<feature type="domain" description="SAM-dependent MTase RsmB/NOP-type" evidence="14">
    <location>
        <begin position="164"/>
        <end position="449"/>
    </location>
</feature>
<evidence type="ECO:0000256" key="6">
    <source>
        <dbReference type="ARBA" id="ARBA00022603"/>
    </source>
</evidence>
<keyword evidence="4" id="KW-0963">Cytoplasm</keyword>
<protein>
    <recommendedName>
        <fullName evidence="3">16S rRNA (cytosine(967)-C(5))-methyltransferase</fullName>
        <ecNumber evidence="3">2.1.1.176</ecNumber>
    </recommendedName>
    <alternativeName>
        <fullName evidence="10">16S rRNA m5C967 methyltransferase</fullName>
    </alternativeName>
    <alternativeName>
        <fullName evidence="11">rRNA (cytosine-C(5)-)-methyltransferase RsmB</fullName>
    </alternativeName>
</protein>
<evidence type="ECO:0000256" key="3">
    <source>
        <dbReference type="ARBA" id="ARBA00012140"/>
    </source>
</evidence>
<comment type="caution">
    <text evidence="15">The sequence shown here is derived from an EMBL/GenBank/DDBJ whole genome shotgun (WGS) entry which is preliminary data.</text>
</comment>
<dbReference type="Gene3D" id="3.30.70.1170">
    <property type="entry name" value="Sun protein, domain 3"/>
    <property type="match status" value="1"/>
</dbReference>
<evidence type="ECO:0000259" key="14">
    <source>
        <dbReference type="PROSITE" id="PS51686"/>
    </source>
</evidence>
<dbReference type="FunFam" id="3.40.50.150:FF:000022">
    <property type="entry name" value="Ribosomal RNA small subunit methyltransferase B"/>
    <property type="match status" value="1"/>
</dbReference>
<feature type="active site" description="Nucleophile" evidence="13">
    <location>
        <position position="385"/>
    </location>
</feature>
<evidence type="ECO:0000256" key="9">
    <source>
        <dbReference type="ARBA" id="ARBA00022884"/>
    </source>
</evidence>